<keyword evidence="1" id="KW-0479">Metal-binding</keyword>
<comment type="caution">
    <text evidence="5">The sequence shown here is derived from an EMBL/GenBank/DDBJ whole genome shotgun (WGS) entry which is preliminary data.</text>
</comment>
<protein>
    <submittedName>
        <fullName evidence="5">Coenzyme F420 hydrogenase/dehydrogenase, beta subunit C-terminal domain</fullName>
    </submittedName>
</protein>
<dbReference type="PROSITE" id="PS51379">
    <property type="entry name" value="4FE4S_FER_2"/>
    <property type="match status" value="2"/>
</dbReference>
<dbReference type="EMBL" id="JBBMFL010000002">
    <property type="protein sequence ID" value="MEQ2543778.1"/>
    <property type="molecule type" value="Genomic_DNA"/>
</dbReference>
<evidence type="ECO:0000256" key="1">
    <source>
        <dbReference type="ARBA" id="ARBA00022723"/>
    </source>
</evidence>
<dbReference type="Pfam" id="PF04422">
    <property type="entry name" value="FrhB_FdhB_N"/>
    <property type="match status" value="1"/>
</dbReference>
<evidence type="ECO:0000256" key="2">
    <source>
        <dbReference type="ARBA" id="ARBA00023004"/>
    </source>
</evidence>
<name>A0ABV1GTQ8_9BACT</name>
<dbReference type="Pfam" id="PF12838">
    <property type="entry name" value="Fer4_7"/>
    <property type="match status" value="1"/>
</dbReference>
<keyword evidence="3" id="KW-0411">Iron-sulfur</keyword>
<dbReference type="InterPro" id="IPR052977">
    <property type="entry name" value="Polyferredoxin-like_ET"/>
</dbReference>
<accession>A0ABV1GTQ8</accession>
<dbReference type="Gene3D" id="3.30.70.20">
    <property type="match status" value="1"/>
</dbReference>
<sequence>MAVKPKLANRRTCTGCMACVDACPHGALRSYMGRDGHLYVRWNRTQCIGCNICSRTCPIVSGHEPAPGKSEIFAAWANDEALRMKSSSGGVFAALAVEILARGGVVFGAAMNGTVVVHRAIERIEDLEALQGSKYQQGDLSGVYRKAREYLREGRPVLFSGVPCQIAGLYGVLGGRRHDNLLTVDLVCSGFPSQLPLLSFLNHESYGKIVTLTYRDKRDGWYNDIKQKISSQDLTLYPMHKMPIKCYGGLVYKAFGSHLTNRTSCLNCRFAKIHRIADLTLADFWGDQNHPDQHYAGVSAVIVHNNNVRDVIAKANLSIYPTTWGKFLQINYRMICGKHSFISLHPGRWLRTIAFTKGSYTLQQHIFYAKPINPFTFLYRAWGGLLTRMSRIRINRVVKQAIKNLDR</sequence>
<dbReference type="InterPro" id="IPR007516">
    <property type="entry name" value="Co_F420_Hydgase/DH_bsu_N"/>
</dbReference>
<dbReference type="InterPro" id="IPR017896">
    <property type="entry name" value="4Fe4S_Fe-S-bd"/>
</dbReference>
<keyword evidence="6" id="KW-1185">Reference proteome</keyword>
<dbReference type="RefSeq" id="WP_349093708.1">
    <property type="nucleotide sequence ID" value="NZ_JBBMFL010000002.1"/>
</dbReference>
<keyword evidence="2" id="KW-0408">Iron</keyword>
<dbReference type="InterPro" id="IPR007525">
    <property type="entry name" value="FrhB_FdhB_C"/>
</dbReference>
<gene>
    <name evidence="5" type="ORF">WMO46_02285</name>
</gene>
<evidence type="ECO:0000259" key="4">
    <source>
        <dbReference type="PROSITE" id="PS51379"/>
    </source>
</evidence>
<dbReference type="Proteomes" id="UP001460202">
    <property type="component" value="Unassembled WGS sequence"/>
</dbReference>
<evidence type="ECO:0000256" key="3">
    <source>
        <dbReference type="ARBA" id="ARBA00023014"/>
    </source>
</evidence>
<organism evidence="5 6">
    <name type="scientific">Alistipes intestinihominis</name>
    <dbReference type="NCBI Taxonomy" id="3133172"/>
    <lineage>
        <taxon>Bacteria</taxon>
        <taxon>Pseudomonadati</taxon>
        <taxon>Bacteroidota</taxon>
        <taxon>Bacteroidia</taxon>
        <taxon>Bacteroidales</taxon>
        <taxon>Rikenellaceae</taxon>
        <taxon>Alistipes</taxon>
    </lineage>
</organism>
<dbReference type="PROSITE" id="PS00198">
    <property type="entry name" value="4FE4S_FER_1"/>
    <property type="match status" value="2"/>
</dbReference>
<dbReference type="InterPro" id="IPR017900">
    <property type="entry name" value="4Fe4S_Fe_S_CS"/>
</dbReference>
<dbReference type="PANTHER" id="PTHR43193">
    <property type="match status" value="1"/>
</dbReference>
<dbReference type="SUPFAM" id="SSF54862">
    <property type="entry name" value="4Fe-4S ferredoxins"/>
    <property type="match status" value="1"/>
</dbReference>
<proteinExistence type="predicted"/>
<reference evidence="5 6" key="1">
    <citation type="submission" date="2024-03" db="EMBL/GenBank/DDBJ databases">
        <title>Human intestinal bacterial collection.</title>
        <authorList>
            <person name="Pauvert C."/>
            <person name="Hitch T.C.A."/>
            <person name="Clavel T."/>
        </authorList>
    </citation>
    <scope>NUCLEOTIDE SEQUENCE [LARGE SCALE GENOMIC DNA]</scope>
    <source>
        <strain evidence="5 6">CLA-KB-H122</strain>
    </source>
</reference>
<dbReference type="Pfam" id="PF04432">
    <property type="entry name" value="FrhB_FdhB_C"/>
    <property type="match status" value="1"/>
</dbReference>
<feature type="domain" description="4Fe-4S ferredoxin-type" evidence="4">
    <location>
        <begin position="38"/>
        <end position="68"/>
    </location>
</feature>
<evidence type="ECO:0000313" key="6">
    <source>
        <dbReference type="Proteomes" id="UP001460202"/>
    </source>
</evidence>
<dbReference type="PANTHER" id="PTHR43193:SF2">
    <property type="entry name" value="POLYFERREDOXIN PROTEIN FWDF"/>
    <property type="match status" value="1"/>
</dbReference>
<feature type="domain" description="4Fe-4S ferredoxin-type" evidence="4">
    <location>
        <begin position="3"/>
        <end position="33"/>
    </location>
</feature>
<evidence type="ECO:0000313" key="5">
    <source>
        <dbReference type="EMBL" id="MEQ2543778.1"/>
    </source>
</evidence>